<dbReference type="GO" id="GO:0006874">
    <property type="term" value="P:intracellular calcium ion homeostasis"/>
    <property type="evidence" value="ECO:0007669"/>
    <property type="project" value="TreeGrafter"/>
</dbReference>
<dbReference type="EMBL" id="CP071462">
    <property type="protein sequence ID" value="QSW99509.1"/>
    <property type="molecule type" value="Genomic_DNA"/>
</dbReference>
<dbReference type="GO" id="GO:0008273">
    <property type="term" value="F:calcium, potassium:sodium antiporter activity"/>
    <property type="evidence" value="ECO:0007669"/>
    <property type="project" value="TreeGrafter"/>
</dbReference>
<feature type="transmembrane region" description="Helical" evidence="5">
    <location>
        <begin position="129"/>
        <end position="149"/>
    </location>
</feature>
<feature type="transmembrane region" description="Helical" evidence="5">
    <location>
        <begin position="6"/>
        <end position="24"/>
    </location>
</feature>
<dbReference type="Proteomes" id="UP000663203">
    <property type="component" value="Chromosome"/>
</dbReference>
<dbReference type="NCBIfam" id="TIGR00367">
    <property type="entry name" value="calcium/sodium antiporter"/>
    <property type="match status" value="1"/>
</dbReference>
<dbReference type="PANTHER" id="PTHR10846:SF8">
    <property type="entry name" value="INNER MEMBRANE PROTEIN YRBG"/>
    <property type="match status" value="1"/>
</dbReference>
<dbReference type="GeneID" id="63185779"/>
<feature type="transmembrane region" description="Helical" evidence="5">
    <location>
        <begin position="205"/>
        <end position="224"/>
    </location>
</feature>
<dbReference type="PANTHER" id="PTHR10846">
    <property type="entry name" value="SODIUM/POTASSIUM/CALCIUM EXCHANGER"/>
    <property type="match status" value="1"/>
</dbReference>
<dbReference type="InterPro" id="IPR004481">
    <property type="entry name" value="K/Na/Ca-exchanger"/>
</dbReference>
<keyword evidence="8" id="KW-1185">Reference proteome</keyword>
<proteinExistence type="predicted"/>
<gene>
    <name evidence="7" type="ORF">J0X25_00700</name>
</gene>
<evidence type="ECO:0000313" key="7">
    <source>
        <dbReference type="EMBL" id="QSW99509.1"/>
    </source>
</evidence>
<evidence type="ECO:0000256" key="4">
    <source>
        <dbReference type="ARBA" id="ARBA00023136"/>
    </source>
</evidence>
<keyword evidence="4 5" id="KW-0472">Membrane</keyword>
<evidence type="ECO:0000256" key="1">
    <source>
        <dbReference type="ARBA" id="ARBA00004141"/>
    </source>
</evidence>
<dbReference type="Gene3D" id="1.20.1420.30">
    <property type="entry name" value="NCX, central ion-binding region"/>
    <property type="match status" value="2"/>
</dbReference>
<evidence type="ECO:0000313" key="8">
    <source>
        <dbReference type="Proteomes" id="UP000663203"/>
    </source>
</evidence>
<protein>
    <submittedName>
        <fullName evidence="7">Calcium/sodium antiporter</fullName>
    </submittedName>
</protein>
<dbReference type="GO" id="GO:0005262">
    <property type="term" value="F:calcium channel activity"/>
    <property type="evidence" value="ECO:0007669"/>
    <property type="project" value="TreeGrafter"/>
</dbReference>
<dbReference type="KEGG" id="hakz:J0X25_00700"/>
<dbReference type="AlphaFoldDB" id="A0A8A2VBS9"/>
<feature type="domain" description="Sodium/calcium exchanger membrane region" evidence="6">
    <location>
        <begin position="184"/>
        <end position="317"/>
    </location>
</feature>
<dbReference type="InterPro" id="IPR044880">
    <property type="entry name" value="NCX_ion-bd_dom_sf"/>
</dbReference>
<accession>A0A8A2VBS9</accession>
<feature type="domain" description="Sodium/calcium exchanger membrane region" evidence="6">
    <location>
        <begin position="6"/>
        <end position="143"/>
    </location>
</feature>
<keyword evidence="3 5" id="KW-1133">Transmembrane helix</keyword>
<name>A0A8A2VBS9_9EURY</name>
<organism evidence="7 8">
    <name type="scientific">Haloterrigena alkaliphila</name>
    <dbReference type="NCBI Taxonomy" id="2816475"/>
    <lineage>
        <taxon>Archaea</taxon>
        <taxon>Methanobacteriati</taxon>
        <taxon>Methanobacteriota</taxon>
        <taxon>Stenosarchaea group</taxon>
        <taxon>Halobacteria</taxon>
        <taxon>Halobacteriales</taxon>
        <taxon>Natrialbaceae</taxon>
        <taxon>Haloterrigena</taxon>
    </lineage>
</organism>
<dbReference type="Gene3D" id="6.10.280.80">
    <property type="entry name" value="NCX, peripheral helical region"/>
    <property type="match status" value="1"/>
</dbReference>
<dbReference type="RefSeq" id="WP_207289115.1">
    <property type="nucleotide sequence ID" value="NZ_CP071462.1"/>
</dbReference>
<feature type="transmembrane region" description="Helical" evidence="5">
    <location>
        <begin position="106"/>
        <end position="123"/>
    </location>
</feature>
<feature type="transmembrane region" description="Helical" evidence="5">
    <location>
        <begin position="71"/>
        <end position="94"/>
    </location>
</feature>
<comment type="subcellular location">
    <subcellularLocation>
        <location evidence="1">Membrane</location>
        <topology evidence="1">Multi-pass membrane protein</topology>
    </subcellularLocation>
</comment>
<reference evidence="7 8" key="1">
    <citation type="submission" date="2021-03" db="EMBL/GenBank/DDBJ databases">
        <title>Haloterrigena longa sp. nov. and Haloterrigena limicola sp. nov., extremely halophilic archaea isolated from a salt lake.</title>
        <authorList>
            <person name="Henglin C."/>
        </authorList>
    </citation>
    <scope>NUCLEOTIDE SEQUENCE [LARGE SCALE GENOMIC DNA]</scope>
    <source>
        <strain evidence="7 8">KZCA68</strain>
    </source>
</reference>
<sequence length="322" mass="32006">MAVVGAIALLAAGIGGLWFGARWLVDGASRLATTVGISPLVVGLTVVAFGTSAPEVTVSVTAALEGQGDVAVANVVGSNVFNLGVILGIVAVIAPFRVTNALVRRDALAMGGATAVGALVLANRDVSRLEGVALVVLLVAYLGAIGLAIRRGDDDDDVPNETAGDSSVGRDESAISVGREGVRLLAGLGLVVVGGRILVDAATGIAISLGVSAWLVGATVVAAGTSLPELVTSVVAARRNDMGIAAGNVIGSNVFNLLGVLGVSAIARPMTVDPAVRSGLAWLVVVTAVGTVLLATDRRVSRREGVALIAVGLAYWVASAVG</sequence>
<keyword evidence="2 5" id="KW-0812">Transmembrane</keyword>
<evidence type="ECO:0000256" key="5">
    <source>
        <dbReference type="SAM" id="Phobius"/>
    </source>
</evidence>
<dbReference type="Pfam" id="PF01699">
    <property type="entry name" value="Na_Ca_ex"/>
    <property type="match status" value="2"/>
</dbReference>
<feature type="transmembrane region" description="Helical" evidence="5">
    <location>
        <begin position="245"/>
        <end position="267"/>
    </location>
</feature>
<evidence type="ECO:0000256" key="3">
    <source>
        <dbReference type="ARBA" id="ARBA00022989"/>
    </source>
</evidence>
<dbReference type="InterPro" id="IPR004837">
    <property type="entry name" value="NaCa_Exmemb"/>
</dbReference>
<evidence type="ECO:0000259" key="6">
    <source>
        <dbReference type="Pfam" id="PF01699"/>
    </source>
</evidence>
<dbReference type="GO" id="GO:0005886">
    <property type="term" value="C:plasma membrane"/>
    <property type="evidence" value="ECO:0007669"/>
    <property type="project" value="TreeGrafter"/>
</dbReference>
<feature type="transmembrane region" description="Helical" evidence="5">
    <location>
        <begin position="31"/>
        <end position="51"/>
    </location>
</feature>
<feature type="transmembrane region" description="Helical" evidence="5">
    <location>
        <begin position="279"/>
        <end position="296"/>
    </location>
</feature>
<evidence type="ECO:0000256" key="2">
    <source>
        <dbReference type="ARBA" id="ARBA00022692"/>
    </source>
</evidence>